<dbReference type="AlphaFoldDB" id="A0ABD5SZX9"/>
<evidence type="ECO:0000256" key="1">
    <source>
        <dbReference type="SAM" id="MobiDB-lite"/>
    </source>
</evidence>
<sequence>MAVLESQPRREREKQEADGCSQEGQRQPGRPLVGRGGDHGSDNGGNSEGNRTEPVVPDRFPHDRVGGRASASVVPSRDVGTEP</sequence>
<name>A0ABD5SZX9_9EURY</name>
<proteinExistence type="predicted"/>
<feature type="region of interest" description="Disordered" evidence="1">
    <location>
        <begin position="1"/>
        <end position="83"/>
    </location>
</feature>
<protein>
    <submittedName>
        <fullName evidence="2">Uncharacterized protein</fullName>
    </submittedName>
</protein>
<reference evidence="2 3" key="1">
    <citation type="journal article" date="2019" name="Int. J. Syst. Evol. Microbiol.">
        <title>The Global Catalogue of Microorganisms (GCM) 10K type strain sequencing project: providing services to taxonomists for standard genome sequencing and annotation.</title>
        <authorList>
            <consortium name="The Broad Institute Genomics Platform"/>
            <consortium name="The Broad Institute Genome Sequencing Center for Infectious Disease"/>
            <person name="Wu L."/>
            <person name="Ma J."/>
        </authorList>
    </citation>
    <scope>NUCLEOTIDE SEQUENCE [LARGE SCALE GENOMIC DNA]</scope>
    <source>
        <strain evidence="2 3">PJ61</strain>
    </source>
</reference>
<evidence type="ECO:0000313" key="2">
    <source>
        <dbReference type="EMBL" id="MFC6770537.1"/>
    </source>
</evidence>
<feature type="compositionally biased region" description="Basic and acidic residues" evidence="1">
    <location>
        <begin position="7"/>
        <end position="17"/>
    </location>
</feature>
<comment type="caution">
    <text evidence="2">The sequence shown here is derived from an EMBL/GenBank/DDBJ whole genome shotgun (WGS) entry which is preliminary data.</text>
</comment>
<dbReference type="Proteomes" id="UP001596274">
    <property type="component" value="Unassembled WGS sequence"/>
</dbReference>
<keyword evidence="3" id="KW-1185">Reference proteome</keyword>
<organism evidence="2 3">
    <name type="scientific">Halorubrum pallidum</name>
    <dbReference type="NCBI Taxonomy" id="1526114"/>
    <lineage>
        <taxon>Archaea</taxon>
        <taxon>Methanobacteriati</taxon>
        <taxon>Methanobacteriota</taxon>
        <taxon>Stenosarchaea group</taxon>
        <taxon>Halobacteria</taxon>
        <taxon>Halobacteriales</taxon>
        <taxon>Haloferacaceae</taxon>
        <taxon>Halorubrum</taxon>
    </lineage>
</organism>
<feature type="non-terminal residue" evidence="2">
    <location>
        <position position="83"/>
    </location>
</feature>
<gene>
    <name evidence="2" type="ORF">ACFQDD_03190</name>
</gene>
<evidence type="ECO:0000313" key="3">
    <source>
        <dbReference type="Proteomes" id="UP001596274"/>
    </source>
</evidence>
<dbReference type="EMBL" id="JBHSWT010000076">
    <property type="protein sequence ID" value="MFC6770537.1"/>
    <property type="molecule type" value="Genomic_DNA"/>
</dbReference>
<accession>A0ABD5SZX9</accession>